<dbReference type="NCBIfam" id="TIGR02605">
    <property type="entry name" value="CxxC_CxxC_SSSS"/>
    <property type="match status" value="1"/>
</dbReference>
<dbReference type="SMART" id="SM00834">
    <property type="entry name" value="CxxC_CXXC_SSSS"/>
    <property type="match status" value="1"/>
</dbReference>
<keyword evidence="4" id="KW-1185">Reference proteome</keyword>
<dbReference type="RefSeq" id="WP_015153666.1">
    <property type="nucleotide sequence ID" value="NZ_RSCK01000026.1"/>
</dbReference>
<comment type="caution">
    <text evidence="3">The sequence shown here is derived from an EMBL/GenBank/DDBJ whole genome shotgun (WGS) entry which is preliminary data.</text>
</comment>
<evidence type="ECO:0000259" key="2">
    <source>
        <dbReference type="SMART" id="SM00834"/>
    </source>
</evidence>
<feature type="region of interest" description="Disordered" evidence="1">
    <location>
        <begin position="49"/>
        <end position="86"/>
    </location>
</feature>
<evidence type="ECO:0000313" key="4">
    <source>
        <dbReference type="Proteomes" id="UP000282574"/>
    </source>
</evidence>
<organism evidence="3 4">
    <name type="scientific">Chroococcidiopsis cubana SAG 39.79</name>
    <dbReference type="NCBI Taxonomy" id="388085"/>
    <lineage>
        <taxon>Bacteria</taxon>
        <taxon>Bacillati</taxon>
        <taxon>Cyanobacteriota</taxon>
        <taxon>Cyanophyceae</taxon>
        <taxon>Chroococcidiopsidales</taxon>
        <taxon>Chroococcidiopsidaceae</taxon>
        <taxon>Chroococcidiopsis</taxon>
    </lineage>
</organism>
<feature type="compositionally biased region" description="Basic and acidic residues" evidence="1">
    <location>
        <begin position="52"/>
        <end position="72"/>
    </location>
</feature>
<proteinExistence type="predicted"/>
<dbReference type="Pfam" id="PF09723">
    <property type="entry name" value="Zn_ribbon_8"/>
    <property type="match status" value="1"/>
</dbReference>
<sequence length="86" mass="10017">MPLYEFRCDDCGVFDEWRSLAECNNPAHCPTCEEPAKKVFAPPMLLSGSMRLKQENPEPKLVKRDREPEQPHLRSHTGSRPWMINH</sequence>
<name>A0AB37UJ89_9CYAN</name>
<dbReference type="AlphaFoldDB" id="A0AB37UJ89"/>
<dbReference type="Proteomes" id="UP000282574">
    <property type="component" value="Unassembled WGS sequence"/>
</dbReference>
<feature type="domain" description="Putative regulatory protein FmdB zinc ribbon" evidence="2">
    <location>
        <begin position="1"/>
        <end position="41"/>
    </location>
</feature>
<accession>A0AB37UJ89</accession>
<evidence type="ECO:0000313" key="3">
    <source>
        <dbReference type="EMBL" id="RUT11404.1"/>
    </source>
</evidence>
<evidence type="ECO:0000256" key="1">
    <source>
        <dbReference type="SAM" id="MobiDB-lite"/>
    </source>
</evidence>
<reference evidence="3 4" key="1">
    <citation type="journal article" date="2019" name="Genome Biol. Evol.">
        <title>Day and night: Metabolic profiles and evolutionary relationships of six axenic non-marine cyanobacteria.</title>
        <authorList>
            <person name="Will S.E."/>
            <person name="Henke P."/>
            <person name="Boedeker C."/>
            <person name="Huang S."/>
            <person name="Brinkmann H."/>
            <person name="Rohde M."/>
            <person name="Jarek M."/>
            <person name="Friedl T."/>
            <person name="Seufert S."/>
            <person name="Schumacher M."/>
            <person name="Overmann J."/>
            <person name="Neumann-Schaal M."/>
            <person name="Petersen J."/>
        </authorList>
    </citation>
    <scope>NUCLEOTIDE SEQUENCE [LARGE SCALE GENOMIC DNA]</scope>
    <source>
        <strain evidence="3 4">SAG 39.79</strain>
    </source>
</reference>
<protein>
    <recommendedName>
        <fullName evidence="2">Putative regulatory protein FmdB zinc ribbon domain-containing protein</fullName>
    </recommendedName>
</protein>
<dbReference type="InterPro" id="IPR013429">
    <property type="entry name" value="Regulatory_FmdB_Zinc_ribbon"/>
</dbReference>
<gene>
    <name evidence="3" type="ORF">DSM107010_33420</name>
</gene>
<dbReference type="EMBL" id="RSCK01000026">
    <property type="protein sequence ID" value="RUT11404.1"/>
    <property type="molecule type" value="Genomic_DNA"/>
</dbReference>